<evidence type="ECO:0000313" key="7">
    <source>
        <dbReference type="EMBL" id="CAG9789349.1"/>
    </source>
</evidence>
<reference evidence="7" key="1">
    <citation type="submission" date="2021-12" db="EMBL/GenBank/DDBJ databases">
        <authorList>
            <person name="King R."/>
        </authorList>
    </citation>
    <scope>NUCLEOTIDE SEQUENCE</scope>
</reference>
<sequence>MVKIHNKVVYGGPALSIPGHLNFGQFVLDELRKICETKADCVALINGETGEKTTYKILLQGLVNIGSGLRKLGVKRGDVVALCSENRVEYLAAALGALTCGACITPLNAQYTKDEMTHVLNISKPNLVLCSAAAIQANYATFKTLPFIKTIIQINGVPIERNVLSYKDIAVQTDVQDYEAEDVQGSTDICYLLYSSGTTGLPKGVMLSHVNVLYSLAYFNEREDLIEDITLLTVVPWYHAYGLMSTVNYILVKKKLVYLPGFNPRVYLNAIQEHKVNVLVAVPPIVVFLGKSPLAKQYDLSSVFAVWCGAAPLTSDTINDALKSLPNCMGVFQGYGMTETSLAATTDADIEKSKPGSAGYPLKGVKVKVVDLETRKRLGCNETGEVCLKGPINMKGYAGNDAATREMFDDEGYLKSGDIGYYDNDGCFFVVDRLKELIKYKGSQVPPAEVESVVLEHPGVAECAVVGAPDDAAGELPTAFVVSKQNVHLTQKDIIDFAAQRLSSAKRLHGGVIFIDAIPKNPSGKILRRVLRQQLKQYRKSKL</sequence>
<gene>
    <name evidence="7" type="ORF">DIATSA_LOCUS7089</name>
</gene>
<dbReference type="Gene3D" id="3.40.50.980">
    <property type="match status" value="2"/>
</dbReference>
<accession>A0A9N9R4E1</accession>
<organism evidence="7 8">
    <name type="scientific">Diatraea saccharalis</name>
    <name type="common">sugarcane borer</name>
    <dbReference type="NCBI Taxonomy" id="40085"/>
    <lineage>
        <taxon>Eukaryota</taxon>
        <taxon>Metazoa</taxon>
        <taxon>Ecdysozoa</taxon>
        <taxon>Arthropoda</taxon>
        <taxon>Hexapoda</taxon>
        <taxon>Insecta</taxon>
        <taxon>Pterygota</taxon>
        <taxon>Neoptera</taxon>
        <taxon>Endopterygota</taxon>
        <taxon>Lepidoptera</taxon>
        <taxon>Glossata</taxon>
        <taxon>Ditrysia</taxon>
        <taxon>Pyraloidea</taxon>
        <taxon>Crambidae</taxon>
        <taxon>Crambinae</taxon>
        <taxon>Diatraea</taxon>
    </lineage>
</organism>
<dbReference type="GO" id="GO:0005777">
    <property type="term" value="C:peroxisome"/>
    <property type="evidence" value="ECO:0007669"/>
    <property type="project" value="UniProtKB-SubCell"/>
</dbReference>
<evidence type="ECO:0000256" key="1">
    <source>
        <dbReference type="ARBA" id="ARBA00004275"/>
    </source>
</evidence>
<evidence type="ECO:0000259" key="6">
    <source>
        <dbReference type="Pfam" id="PF13193"/>
    </source>
</evidence>
<keyword evidence="3" id="KW-0436">Ligase</keyword>
<dbReference type="PANTHER" id="PTHR24096">
    <property type="entry name" value="LONG-CHAIN-FATTY-ACID--COA LIGASE"/>
    <property type="match status" value="1"/>
</dbReference>
<dbReference type="Proteomes" id="UP001153714">
    <property type="component" value="Chromosome 2"/>
</dbReference>
<dbReference type="EMBL" id="OU893333">
    <property type="protein sequence ID" value="CAG9789349.1"/>
    <property type="molecule type" value="Genomic_DNA"/>
</dbReference>
<dbReference type="GO" id="GO:0016405">
    <property type="term" value="F:CoA-ligase activity"/>
    <property type="evidence" value="ECO:0007669"/>
    <property type="project" value="TreeGrafter"/>
</dbReference>
<keyword evidence="8" id="KW-1185">Reference proteome</keyword>
<evidence type="ECO:0000256" key="3">
    <source>
        <dbReference type="ARBA" id="ARBA00022598"/>
    </source>
</evidence>
<dbReference type="PROSITE" id="PS00455">
    <property type="entry name" value="AMP_BINDING"/>
    <property type="match status" value="1"/>
</dbReference>
<comment type="similarity">
    <text evidence="2">Belongs to the ATP-dependent AMP-binding enzyme family.</text>
</comment>
<dbReference type="InterPro" id="IPR045851">
    <property type="entry name" value="AMP-bd_C_sf"/>
</dbReference>
<dbReference type="Pfam" id="PF13193">
    <property type="entry name" value="AMP-binding_C"/>
    <property type="match status" value="1"/>
</dbReference>
<dbReference type="Gene3D" id="2.30.38.10">
    <property type="entry name" value="Luciferase, Domain 3"/>
    <property type="match status" value="1"/>
</dbReference>
<dbReference type="AlphaFoldDB" id="A0A9N9R4E1"/>
<evidence type="ECO:0000256" key="4">
    <source>
        <dbReference type="ARBA" id="ARBA00023140"/>
    </source>
</evidence>
<dbReference type="InterPro" id="IPR025110">
    <property type="entry name" value="AMP-bd_C"/>
</dbReference>
<feature type="domain" description="AMP-dependent synthetase/ligase" evidence="5">
    <location>
        <begin position="34"/>
        <end position="397"/>
    </location>
</feature>
<feature type="domain" description="AMP-binding enzyme C-terminal" evidence="6">
    <location>
        <begin position="449"/>
        <end position="525"/>
    </location>
</feature>
<keyword evidence="4" id="KW-0576">Peroxisome</keyword>
<dbReference type="Pfam" id="PF00501">
    <property type="entry name" value="AMP-binding"/>
    <property type="match status" value="1"/>
</dbReference>
<dbReference type="InterPro" id="IPR020845">
    <property type="entry name" value="AMP-binding_CS"/>
</dbReference>
<dbReference type="SUPFAM" id="SSF56801">
    <property type="entry name" value="Acetyl-CoA synthetase-like"/>
    <property type="match status" value="1"/>
</dbReference>
<dbReference type="FunFam" id="3.30.300.30:FF:000007">
    <property type="entry name" value="4-coumarate--CoA ligase 2"/>
    <property type="match status" value="1"/>
</dbReference>
<dbReference type="InterPro" id="IPR000873">
    <property type="entry name" value="AMP-dep_synth/lig_dom"/>
</dbReference>
<dbReference type="CDD" id="cd05911">
    <property type="entry name" value="Firefly_Luc_like"/>
    <property type="match status" value="1"/>
</dbReference>
<protein>
    <recommendedName>
        <fullName evidence="9">4-coumarate--CoA ligase</fullName>
    </recommendedName>
</protein>
<dbReference type="PANTHER" id="PTHR24096:SF149">
    <property type="entry name" value="AMP-BINDING DOMAIN-CONTAINING PROTEIN-RELATED"/>
    <property type="match status" value="1"/>
</dbReference>
<evidence type="ECO:0000256" key="2">
    <source>
        <dbReference type="ARBA" id="ARBA00006432"/>
    </source>
</evidence>
<proteinExistence type="inferred from homology"/>
<comment type="subcellular location">
    <subcellularLocation>
        <location evidence="1">Peroxisome</location>
    </subcellularLocation>
</comment>
<evidence type="ECO:0000313" key="8">
    <source>
        <dbReference type="Proteomes" id="UP001153714"/>
    </source>
</evidence>
<reference evidence="7" key="2">
    <citation type="submission" date="2022-10" db="EMBL/GenBank/DDBJ databases">
        <authorList>
            <consortium name="ENA_rothamsted_submissions"/>
            <consortium name="culmorum"/>
            <person name="King R."/>
        </authorList>
    </citation>
    <scope>NUCLEOTIDE SEQUENCE</scope>
</reference>
<dbReference type="OrthoDB" id="10253869at2759"/>
<dbReference type="Gene3D" id="3.30.300.30">
    <property type="match status" value="1"/>
</dbReference>
<evidence type="ECO:0000259" key="5">
    <source>
        <dbReference type="Pfam" id="PF00501"/>
    </source>
</evidence>
<name>A0A9N9R4E1_9NEOP</name>
<evidence type="ECO:0008006" key="9">
    <source>
        <dbReference type="Google" id="ProtNLM"/>
    </source>
</evidence>